<keyword evidence="3" id="KW-0378">Hydrolase</keyword>
<proteinExistence type="inferred from homology"/>
<evidence type="ECO:0000256" key="3">
    <source>
        <dbReference type="ARBA" id="ARBA00022801"/>
    </source>
</evidence>
<dbReference type="GO" id="GO:0004725">
    <property type="term" value="F:protein tyrosine phosphatase activity"/>
    <property type="evidence" value="ECO:0007669"/>
    <property type="project" value="UniProtKB-EC"/>
</dbReference>
<evidence type="ECO:0000256" key="1">
    <source>
        <dbReference type="ARBA" id="ARBA00008601"/>
    </source>
</evidence>
<evidence type="ECO:0000256" key="2">
    <source>
        <dbReference type="ARBA" id="ARBA00013064"/>
    </source>
</evidence>
<comment type="similarity">
    <text evidence="1">Belongs to the protein-tyrosine phosphatase family. Non-receptor class dual specificity subfamily.</text>
</comment>
<dbReference type="PANTHER" id="PTHR45848:SF4">
    <property type="entry name" value="DUAL SPECIFICITY PROTEIN PHOSPHATASE 12"/>
    <property type="match status" value="1"/>
</dbReference>
<evidence type="ECO:0000313" key="7">
    <source>
        <dbReference type="Proteomes" id="UP001176521"/>
    </source>
</evidence>
<dbReference type="GO" id="GO:0005634">
    <property type="term" value="C:nucleus"/>
    <property type="evidence" value="ECO:0007669"/>
    <property type="project" value="TreeGrafter"/>
</dbReference>
<comment type="caution">
    <text evidence="6">The sequence shown here is derived from an EMBL/GenBank/DDBJ whole genome shotgun (WGS) entry which is preliminary data.</text>
</comment>
<keyword evidence="4" id="KW-0904">Protein phosphatase</keyword>
<dbReference type="AlphaFoldDB" id="A0AAN6GKD7"/>
<sequence>MSAAAYGLKRTATSLRCRMCGRELISQPSDIVPHKPGPGQVAFEPRKRDPRWAVVPSKMPASAGAAVATATEGTESGAREAPTPAQGSSAGSSADQQPERLAADSGAGVTTDETQGSSAEAAPAATPAPAPAPAIQTAASLSARLPPHLAALRLGRPAAAAAAFASASATPAAAACSSHFVEPQPWMAKFLDGGEVRGRIECPNARCSGKLGSWDWAGAQCGCGAWITPAFALHASRVDAK</sequence>
<name>A0AAN6GKD7_9BASI</name>
<organism evidence="6 7">
    <name type="scientific">Tilletia horrida</name>
    <dbReference type="NCBI Taxonomy" id="155126"/>
    <lineage>
        <taxon>Eukaryota</taxon>
        <taxon>Fungi</taxon>
        <taxon>Dikarya</taxon>
        <taxon>Basidiomycota</taxon>
        <taxon>Ustilaginomycotina</taxon>
        <taxon>Exobasidiomycetes</taxon>
        <taxon>Tilletiales</taxon>
        <taxon>Tilletiaceae</taxon>
        <taxon>Tilletia</taxon>
    </lineage>
</organism>
<evidence type="ECO:0000313" key="6">
    <source>
        <dbReference type="EMBL" id="KAK0541140.1"/>
    </source>
</evidence>
<feature type="compositionally biased region" description="Low complexity" evidence="5">
    <location>
        <begin position="61"/>
        <end position="96"/>
    </location>
</feature>
<reference evidence="6" key="1">
    <citation type="journal article" date="2023" name="PhytoFront">
        <title>Draft Genome Resources of Seven Strains of Tilletia horrida, Causal Agent of Kernel Smut of Rice.</title>
        <authorList>
            <person name="Khanal S."/>
            <person name="Antony Babu S."/>
            <person name="Zhou X.G."/>
        </authorList>
    </citation>
    <scope>NUCLEOTIDE SEQUENCE</scope>
    <source>
        <strain evidence="6">TX3</strain>
    </source>
</reference>
<dbReference type="GO" id="GO:0008138">
    <property type="term" value="F:protein tyrosine/serine/threonine phosphatase activity"/>
    <property type="evidence" value="ECO:0007669"/>
    <property type="project" value="TreeGrafter"/>
</dbReference>
<feature type="region of interest" description="Disordered" evidence="5">
    <location>
        <begin position="28"/>
        <end position="133"/>
    </location>
</feature>
<dbReference type="Proteomes" id="UP001176521">
    <property type="component" value="Unassembled WGS sequence"/>
</dbReference>
<evidence type="ECO:0000256" key="5">
    <source>
        <dbReference type="SAM" id="MobiDB-lite"/>
    </source>
</evidence>
<evidence type="ECO:0000256" key="4">
    <source>
        <dbReference type="ARBA" id="ARBA00022912"/>
    </source>
</evidence>
<accession>A0AAN6GKD7</accession>
<keyword evidence="7" id="KW-1185">Reference proteome</keyword>
<dbReference type="PANTHER" id="PTHR45848">
    <property type="entry name" value="DUAL SPECIFICITY PROTEIN PHOSPHATASE 12 FAMILY MEMBER"/>
    <property type="match status" value="1"/>
</dbReference>
<dbReference type="EMBL" id="JAPDMQ010000003">
    <property type="protein sequence ID" value="KAK0541140.1"/>
    <property type="molecule type" value="Genomic_DNA"/>
</dbReference>
<protein>
    <recommendedName>
        <fullName evidence="2">protein-tyrosine-phosphatase</fullName>
        <ecNumber evidence="2">3.1.3.48</ecNumber>
    </recommendedName>
</protein>
<dbReference type="EC" id="3.1.3.48" evidence="2"/>
<gene>
    <name evidence="6" type="primary">YVH1</name>
    <name evidence="6" type="ORF">OC842_000099</name>
</gene>